<accession>A0AAV6HH08</accession>
<name>A0AAV6HH08_9TELE</name>
<sequence length="181" mass="19980">MSHANCLQDCKSCLLLQHPYNLLQISQSLLCLKPPKQTMEVTVGACAGLAGLEVLYSAHCWLQHISPAKRTRSKTRGGGGRRYGARLHRKSVTVDLSQVGPQIQDILGLDAAVAPLTLRALAHKIRQVSHPPNYRLISYQQLDPWSSDLLPIDDQPEDSDPSVRLTDSMSRVLNSNQCCTD</sequence>
<evidence type="ECO:0000313" key="1">
    <source>
        <dbReference type="EMBL" id="KAG5285350.1"/>
    </source>
</evidence>
<gene>
    <name evidence="1" type="ORF">AALO_G00002420</name>
</gene>
<keyword evidence="2" id="KW-1185">Reference proteome</keyword>
<dbReference type="EMBL" id="JADWDJ010000001">
    <property type="protein sequence ID" value="KAG5285350.1"/>
    <property type="molecule type" value="Genomic_DNA"/>
</dbReference>
<protein>
    <submittedName>
        <fullName evidence="1">Uncharacterized protein</fullName>
    </submittedName>
</protein>
<organism evidence="1 2">
    <name type="scientific">Alosa alosa</name>
    <name type="common">allis shad</name>
    <dbReference type="NCBI Taxonomy" id="278164"/>
    <lineage>
        <taxon>Eukaryota</taxon>
        <taxon>Metazoa</taxon>
        <taxon>Chordata</taxon>
        <taxon>Craniata</taxon>
        <taxon>Vertebrata</taxon>
        <taxon>Euteleostomi</taxon>
        <taxon>Actinopterygii</taxon>
        <taxon>Neopterygii</taxon>
        <taxon>Teleostei</taxon>
        <taxon>Clupei</taxon>
        <taxon>Clupeiformes</taxon>
        <taxon>Clupeoidei</taxon>
        <taxon>Clupeidae</taxon>
        <taxon>Alosa</taxon>
    </lineage>
</organism>
<reference evidence="1 2" key="1">
    <citation type="submission" date="2020-10" db="EMBL/GenBank/DDBJ databases">
        <title>Chromosome-scale genome assembly of the Allis shad, Alosa alosa.</title>
        <authorList>
            <person name="Margot Z."/>
            <person name="Christophe K."/>
            <person name="Cabau C."/>
            <person name="Louis A."/>
            <person name="Berthelot C."/>
            <person name="Parey E."/>
            <person name="Roest Crollius H."/>
            <person name="Montfort J."/>
            <person name="Robinson-Rechavi M."/>
            <person name="Bucao C."/>
            <person name="Bouchez O."/>
            <person name="Gislard M."/>
            <person name="Lluch J."/>
            <person name="Milhes M."/>
            <person name="Lampietro C."/>
            <person name="Lopez Roques C."/>
            <person name="Donnadieu C."/>
            <person name="Braasch I."/>
            <person name="Desvignes T."/>
            <person name="Postlethwait J."/>
            <person name="Bobe J."/>
            <person name="Guiguen Y."/>
        </authorList>
    </citation>
    <scope>NUCLEOTIDE SEQUENCE [LARGE SCALE GENOMIC DNA]</scope>
    <source>
        <strain evidence="1">M-15738</strain>
        <tissue evidence="1">Blood</tissue>
    </source>
</reference>
<proteinExistence type="predicted"/>
<dbReference type="Proteomes" id="UP000823561">
    <property type="component" value="Chromosome 1"/>
</dbReference>
<dbReference type="AlphaFoldDB" id="A0AAV6HH08"/>
<comment type="caution">
    <text evidence="1">The sequence shown here is derived from an EMBL/GenBank/DDBJ whole genome shotgun (WGS) entry which is preliminary data.</text>
</comment>
<evidence type="ECO:0000313" key="2">
    <source>
        <dbReference type="Proteomes" id="UP000823561"/>
    </source>
</evidence>